<proteinExistence type="predicted"/>
<gene>
    <name evidence="1" type="ORF">GCM10011358_13610</name>
</gene>
<reference evidence="2" key="1">
    <citation type="journal article" date="2019" name="Int. J. Syst. Evol. Microbiol.">
        <title>The Global Catalogue of Microorganisms (GCM) 10K type strain sequencing project: providing services to taxonomists for standard genome sequencing and annotation.</title>
        <authorList>
            <consortium name="The Broad Institute Genomics Platform"/>
            <consortium name="The Broad Institute Genome Sequencing Center for Infectious Disease"/>
            <person name="Wu L."/>
            <person name="Ma J."/>
        </authorList>
    </citation>
    <scope>NUCLEOTIDE SEQUENCE [LARGE SCALE GENOMIC DNA]</scope>
    <source>
        <strain evidence="2">CGMCC 1.12922</strain>
    </source>
</reference>
<dbReference type="RefSeq" id="WP_188526888.1">
    <property type="nucleotide sequence ID" value="NZ_BMGI01000002.1"/>
</dbReference>
<accession>A0ABQ1QN47</accession>
<protein>
    <recommendedName>
        <fullName evidence="3">Phage tail protein</fullName>
    </recommendedName>
</protein>
<evidence type="ECO:0008006" key="3">
    <source>
        <dbReference type="Google" id="ProtNLM"/>
    </source>
</evidence>
<evidence type="ECO:0000313" key="1">
    <source>
        <dbReference type="EMBL" id="GGD30839.1"/>
    </source>
</evidence>
<dbReference type="Proteomes" id="UP000617355">
    <property type="component" value="Unassembled WGS sequence"/>
</dbReference>
<dbReference type="EMBL" id="BMGI01000002">
    <property type="protein sequence ID" value="GGD30839.1"/>
    <property type="molecule type" value="Genomic_DNA"/>
</dbReference>
<comment type="caution">
    <text evidence="1">The sequence shown here is derived from an EMBL/GenBank/DDBJ whole genome shotgun (WGS) entry which is preliminary data.</text>
</comment>
<evidence type="ECO:0000313" key="2">
    <source>
        <dbReference type="Proteomes" id="UP000617355"/>
    </source>
</evidence>
<sequence>MAETIKQTENAPESYPDAPSGLSAAAAALDAAMIWQRIEAYVAHRWTARDVIWIVEGDGEWTPPLTPAAVSTVEVWEASAWVETVPLPSPLGGYELPGEGPYRITASVGGGTVPEVVDQAFRRLAEYWAVEEKHPGASAFATSVGTLDLNETRAPTWVARAMQHSGAADLLRPYRRA</sequence>
<organism evidence="1 2">
    <name type="scientific">Sinisalibacter lacisalsi</name>
    <dbReference type="NCBI Taxonomy" id="1526570"/>
    <lineage>
        <taxon>Bacteria</taxon>
        <taxon>Pseudomonadati</taxon>
        <taxon>Pseudomonadota</taxon>
        <taxon>Alphaproteobacteria</taxon>
        <taxon>Rhodobacterales</taxon>
        <taxon>Roseobacteraceae</taxon>
        <taxon>Sinisalibacter</taxon>
    </lineage>
</organism>
<name>A0ABQ1QN47_9RHOB</name>
<keyword evidence="2" id="KW-1185">Reference proteome</keyword>